<proteinExistence type="predicted"/>
<sequence length="300" mass="32829">MMPSWNGMPMVKLWGEGKRRRAFGLPDPVRGLLWVYRHEVVRFLVVVVLNQDLSPCRLVSDLLELVLVSRLGSDVAPFDDGDATERSIGSEQRVQQLVRPGMLKHGLAIGIFVARIVRVYARCRYVDVRLGGFAEGTSIGGQRGWLFVVGMSILNGRVYPSTVLCPAGVRHQPRFHEVGYPDSLFGSDDNGRAAMDTPYHLVERLGAEVVIFGDGFVFLPWKVFGGGVFQVLDHVFVDVLDIGRRHQVPLLQRSDSIVFECGSGSKRGNHLFGYGSLGAGVAQTPFTALGTAYVVGTGTG</sequence>
<reference evidence="1 2" key="1">
    <citation type="submission" date="2023-01" db="EMBL/GenBank/DDBJ databases">
        <title>Analysis of 21 Apiospora genomes using comparative genomics revels a genus with tremendous synthesis potential of carbohydrate active enzymes and secondary metabolites.</title>
        <authorList>
            <person name="Sorensen T."/>
        </authorList>
    </citation>
    <scope>NUCLEOTIDE SEQUENCE [LARGE SCALE GENOMIC DNA]</scope>
    <source>
        <strain evidence="1 2">CBS 117206</strain>
    </source>
</reference>
<gene>
    <name evidence="1" type="ORF">PG999_014558</name>
</gene>
<evidence type="ECO:0000313" key="1">
    <source>
        <dbReference type="EMBL" id="KAK8092971.1"/>
    </source>
</evidence>
<organism evidence="1 2">
    <name type="scientific">Apiospora kogelbergensis</name>
    <dbReference type="NCBI Taxonomy" id="1337665"/>
    <lineage>
        <taxon>Eukaryota</taxon>
        <taxon>Fungi</taxon>
        <taxon>Dikarya</taxon>
        <taxon>Ascomycota</taxon>
        <taxon>Pezizomycotina</taxon>
        <taxon>Sordariomycetes</taxon>
        <taxon>Xylariomycetidae</taxon>
        <taxon>Amphisphaeriales</taxon>
        <taxon>Apiosporaceae</taxon>
        <taxon>Apiospora</taxon>
    </lineage>
</organism>
<evidence type="ECO:0000313" key="2">
    <source>
        <dbReference type="Proteomes" id="UP001392437"/>
    </source>
</evidence>
<dbReference type="EMBL" id="JAQQWP010000012">
    <property type="protein sequence ID" value="KAK8092971.1"/>
    <property type="molecule type" value="Genomic_DNA"/>
</dbReference>
<dbReference type="Proteomes" id="UP001392437">
    <property type="component" value="Unassembled WGS sequence"/>
</dbReference>
<accession>A0AAW0QBQ0</accession>
<comment type="caution">
    <text evidence="1">The sequence shown here is derived from an EMBL/GenBank/DDBJ whole genome shotgun (WGS) entry which is preliminary data.</text>
</comment>
<name>A0AAW0QBQ0_9PEZI</name>
<protein>
    <submittedName>
        <fullName evidence="1">Uncharacterized protein</fullName>
    </submittedName>
</protein>
<dbReference type="AlphaFoldDB" id="A0AAW0QBQ0"/>
<keyword evidence="2" id="KW-1185">Reference proteome</keyword>